<evidence type="ECO:0000313" key="1">
    <source>
        <dbReference type="EMBL" id="AYW35449.1"/>
    </source>
</evidence>
<dbReference type="Pfam" id="PF17577">
    <property type="entry name" value="ETM"/>
    <property type="match status" value="1"/>
</dbReference>
<reference evidence="2" key="1">
    <citation type="submission" date="2018-03" db="EMBL/GenBank/DDBJ databases">
        <title>Whole genome comparison of nucleopolyhedroviruses isolated from saturniine wild silkworms in Asian countries.</title>
        <authorList>
            <person name="Sasaki K."/>
            <person name="Kajiura Z."/>
            <person name="Ponnuvel K.M."/>
            <person name="Kobayashi J."/>
        </authorList>
    </citation>
    <scope>NUCLEOTIDE SEQUENCE</scope>
    <source>
        <strain evidence="2">Manipur</strain>
    </source>
</reference>
<dbReference type="EMBL" id="MH797002">
    <property type="protein sequence ID" value="AYW35449.1"/>
    <property type="molecule type" value="Genomic_DNA"/>
</dbReference>
<accession>A0A2Z6C5U7</accession>
<evidence type="ECO:0000313" key="2">
    <source>
        <dbReference type="EMBL" id="BBD50866.1"/>
    </source>
</evidence>
<proteinExistence type="predicted"/>
<gene>
    <name evidence="2" type="primary">etm</name>
</gene>
<dbReference type="EMBL" id="LC375539">
    <property type="protein sequence ID" value="BBD50866.1"/>
    <property type="molecule type" value="Genomic_DNA"/>
</dbReference>
<dbReference type="InterPro" id="IPR035147">
    <property type="entry name" value="ETM"/>
</dbReference>
<reference evidence="1" key="2">
    <citation type="submission" date="2018-08" db="EMBL/GenBank/DDBJ databases">
        <title>Genetic characterization of an alphabaculovirus causing tiger band disease in the oak tasar silkworm, Antheraea proylei.</title>
        <authorList>
            <person name="Tourangbam S."/>
            <person name="Malcolm F.J."/>
            <person name="Luikham R."/>
            <person name="Kshetrimayum M."/>
            <person name="Yumnam R."/>
            <person name="Rajkumari L."/>
        </authorList>
    </citation>
    <scope>NUCLEOTIDE SEQUENCE</scope>
    <source>
        <strain evidence="1">TkhulenIBD</strain>
    </source>
</reference>
<name>A0A2Z6C5U7_NPVAP</name>
<protein>
    <submittedName>
        <fullName evidence="1 2">ETM</fullName>
    </submittedName>
</protein>
<sequence>MDALQNVRVRIDKHHACRRALAESPNRVTFAFDRLKPGALAADIEISGLRQPYECLGKMVVGDAVVYVRQHSAGGKVTVPVGGVVDSLTAVLKNGFEFIELDVRVAERGI</sequence>
<organism evidence="2">
    <name type="scientific">Antheraea proylei nucleopolyhedrovirus</name>
    <dbReference type="NCBI Taxonomy" id="2126611"/>
    <lineage>
        <taxon>Viruses</taxon>
        <taxon>Viruses incertae sedis</taxon>
        <taxon>Naldaviricetes</taxon>
        <taxon>Lefavirales</taxon>
        <taxon>Baculoviridae</taxon>
        <taxon>Alphabaculovirus</taxon>
        <taxon>Alphabaculovirus anpernyi</taxon>
    </lineage>
</organism>